<protein>
    <submittedName>
        <fullName evidence="1">Putative lipoprotein</fullName>
    </submittedName>
</protein>
<name>A0A410RWR8_CORCK</name>
<dbReference type="Proteomes" id="UP000288758">
    <property type="component" value="Chromosome"/>
</dbReference>
<evidence type="ECO:0000313" key="2">
    <source>
        <dbReference type="Proteomes" id="UP000288758"/>
    </source>
</evidence>
<proteinExistence type="predicted"/>
<evidence type="ECO:0000313" key="1">
    <source>
        <dbReference type="EMBL" id="QAT86323.1"/>
    </source>
</evidence>
<organism evidence="1 2">
    <name type="scientific">Corallococcus coralloides</name>
    <name type="common">Myxococcus coralloides</name>
    <dbReference type="NCBI Taxonomy" id="184914"/>
    <lineage>
        <taxon>Bacteria</taxon>
        <taxon>Pseudomonadati</taxon>
        <taxon>Myxococcota</taxon>
        <taxon>Myxococcia</taxon>
        <taxon>Myxococcales</taxon>
        <taxon>Cystobacterineae</taxon>
        <taxon>Myxococcaceae</taxon>
        <taxon>Corallococcus</taxon>
    </lineage>
</organism>
<sequence length="45" mass="5257">MKQDRARKAEYFEQASAMIQRHGLFGLTMTYWQVVDLSPQPVRGD</sequence>
<reference evidence="1 2" key="1">
    <citation type="submission" date="2018-12" db="EMBL/GenBank/DDBJ databases">
        <title>Complete Genome Sequence of the Corallopyronin A producing Myxobacterium Corallococcus coralloides B035.</title>
        <authorList>
            <person name="Bouhired S.M."/>
            <person name="Rupp O."/>
            <person name="Blom J."/>
            <person name="Schaeberle T.F."/>
            <person name="Kehraus S."/>
            <person name="Schiefer A."/>
            <person name="Pfarr K."/>
            <person name="Goesmann A."/>
            <person name="Hoerauf A."/>
            <person name="Koenig G.M."/>
        </authorList>
    </citation>
    <scope>NUCLEOTIDE SEQUENCE [LARGE SCALE GENOMIC DNA]</scope>
    <source>
        <strain evidence="1 2">B035</strain>
    </source>
</reference>
<accession>A0A410RWR8</accession>
<gene>
    <name evidence="1" type="ORF">EJ065_4781</name>
</gene>
<dbReference type="AlphaFoldDB" id="A0A410RWR8"/>
<keyword evidence="1" id="KW-0449">Lipoprotein</keyword>
<dbReference type="EMBL" id="CP034669">
    <property type="protein sequence ID" value="QAT86323.1"/>
    <property type="molecule type" value="Genomic_DNA"/>
</dbReference>